<dbReference type="PATRIC" id="fig|1249627.3.peg.3251"/>
<dbReference type="Gene3D" id="3.40.50.1820">
    <property type="entry name" value="alpha/beta hydrolase"/>
    <property type="match status" value="1"/>
</dbReference>
<dbReference type="AlphaFoldDB" id="W9V3Y0"/>
<reference evidence="3 4" key="1">
    <citation type="submission" date="2012-11" db="EMBL/GenBank/DDBJ databases">
        <title>Genome assembly of Thiorhodococcus sp. AK35.</title>
        <authorList>
            <person name="Nupur N."/>
            <person name="Khatri I."/>
            <person name="Subramanian S."/>
            <person name="Pinnaka A."/>
        </authorList>
    </citation>
    <scope>NUCLEOTIDE SEQUENCE [LARGE SCALE GENOMIC DNA]</scope>
    <source>
        <strain evidence="3 4">AK35</strain>
    </source>
</reference>
<feature type="domain" description="Serine aminopeptidase S33" evidence="2">
    <location>
        <begin position="70"/>
        <end position="183"/>
    </location>
</feature>
<sequence>MNALLLTSAILVAMVPLTRWAVHRAYRAPRIIERGTPADVGLPYRPERIPTVNGRHLFAWLVPAAAAARPAPAVIVLHGWGGNAEDMLVFASVLHRADFAVLLLDARNHGRSDGDEFSSLPRFAEDLEHGLDWLRREPGVDPERIALLGHSVGAAAALLVAARRREPAAVVSVAAFAHPADLMGRQMRAHRIPEWPLGRLLLRYIEHRIGAEFDTIAPCNSIRALACPALLIHGEADDRVPCSDARRIHAARRDDRTELLIIPGVGHDSRDAVPRHAEALVAFLRRAMGEWPRRR</sequence>
<dbReference type="EMBL" id="AONC01000050">
    <property type="protein sequence ID" value="EXJ14039.1"/>
    <property type="molecule type" value="Genomic_DNA"/>
</dbReference>
<dbReference type="SUPFAM" id="SSF53474">
    <property type="entry name" value="alpha/beta-Hydrolases"/>
    <property type="match status" value="1"/>
</dbReference>
<dbReference type="GO" id="GO:0052689">
    <property type="term" value="F:carboxylic ester hydrolase activity"/>
    <property type="evidence" value="ECO:0007669"/>
    <property type="project" value="UniProtKB-ARBA"/>
</dbReference>
<gene>
    <name evidence="3" type="ORF">D779_3099</name>
</gene>
<comment type="caution">
    <text evidence="3">The sequence shown here is derived from an EMBL/GenBank/DDBJ whole genome shotgun (WGS) entry which is preliminary data.</text>
</comment>
<dbReference type="Proteomes" id="UP000019460">
    <property type="component" value="Unassembled WGS sequence"/>
</dbReference>
<dbReference type="PANTHER" id="PTHR22946">
    <property type="entry name" value="DIENELACTONE HYDROLASE DOMAIN-CONTAINING PROTEIN-RELATED"/>
    <property type="match status" value="1"/>
</dbReference>
<keyword evidence="4" id="KW-1185">Reference proteome</keyword>
<name>W9V3Y0_9GAMM</name>
<dbReference type="RefSeq" id="WP_043755916.1">
    <property type="nucleotide sequence ID" value="NZ_AONC01000050.1"/>
</dbReference>
<dbReference type="Pfam" id="PF12146">
    <property type="entry name" value="Hydrolase_4"/>
    <property type="match status" value="1"/>
</dbReference>
<evidence type="ECO:0000313" key="3">
    <source>
        <dbReference type="EMBL" id="EXJ14039.1"/>
    </source>
</evidence>
<dbReference type="InterPro" id="IPR050261">
    <property type="entry name" value="FrsA_esterase"/>
</dbReference>
<dbReference type="STRING" id="1249627.D779_3099"/>
<dbReference type="PANTHER" id="PTHR22946:SF9">
    <property type="entry name" value="POLYKETIDE TRANSFERASE AF380"/>
    <property type="match status" value="1"/>
</dbReference>
<dbReference type="eggNOG" id="COG1073">
    <property type="taxonomic scope" value="Bacteria"/>
</dbReference>
<accession>W9V3Y0</accession>
<protein>
    <submittedName>
        <fullName evidence="3">Hydrolase, alpha/beta superfamily</fullName>
    </submittedName>
</protein>
<organism evidence="3 4">
    <name type="scientific">Imhoffiella purpurea</name>
    <dbReference type="NCBI Taxonomy" id="1249627"/>
    <lineage>
        <taxon>Bacteria</taxon>
        <taxon>Pseudomonadati</taxon>
        <taxon>Pseudomonadota</taxon>
        <taxon>Gammaproteobacteria</taxon>
        <taxon>Chromatiales</taxon>
        <taxon>Chromatiaceae</taxon>
        <taxon>Imhoffiella</taxon>
    </lineage>
</organism>
<evidence type="ECO:0000256" key="1">
    <source>
        <dbReference type="ARBA" id="ARBA00022801"/>
    </source>
</evidence>
<dbReference type="InterPro" id="IPR029058">
    <property type="entry name" value="AB_hydrolase_fold"/>
</dbReference>
<proteinExistence type="predicted"/>
<evidence type="ECO:0000259" key="2">
    <source>
        <dbReference type="Pfam" id="PF12146"/>
    </source>
</evidence>
<keyword evidence="1 3" id="KW-0378">Hydrolase</keyword>
<dbReference type="InterPro" id="IPR022742">
    <property type="entry name" value="Hydrolase_4"/>
</dbReference>
<evidence type="ECO:0000313" key="4">
    <source>
        <dbReference type="Proteomes" id="UP000019460"/>
    </source>
</evidence>